<dbReference type="InParanoid" id="A0A0C2WJ11"/>
<organism evidence="1 2">
    <name type="scientific">Amanita muscaria (strain Koide BX008)</name>
    <dbReference type="NCBI Taxonomy" id="946122"/>
    <lineage>
        <taxon>Eukaryota</taxon>
        <taxon>Fungi</taxon>
        <taxon>Dikarya</taxon>
        <taxon>Basidiomycota</taxon>
        <taxon>Agaricomycotina</taxon>
        <taxon>Agaricomycetes</taxon>
        <taxon>Agaricomycetidae</taxon>
        <taxon>Agaricales</taxon>
        <taxon>Pluteineae</taxon>
        <taxon>Amanitaceae</taxon>
        <taxon>Amanita</taxon>
    </lineage>
</organism>
<dbReference type="AlphaFoldDB" id="A0A0C2WJ11"/>
<keyword evidence="2" id="KW-1185">Reference proteome</keyword>
<dbReference type="HOGENOM" id="CLU_2775424_0_0_1"/>
<dbReference type="EMBL" id="KN818447">
    <property type="protein sequence ID" value="KIL56118.1"/>
    <property type="molecule type" value="Genomic_DNA"/>
</dbReference>
<protein>
    <submittedName>
        <fullName evidence="1">Uncharacterized protein</fullName>
    </submittedName>
</protein>
<proteinExistence type="predicted"/>
<evidence type="ECO:0000313" key="1">
    <source>
        <dbReference type="EMBL" id="KIL56118.1"/>
    </source>
</evidence>
<reference evidence="1 2" key="1">
    <citation type="submission" date="2014-04" db="EMBL/GenBank/DDBJ databases">
        <title>Evolutionary Origins and Diversification of the Mycorrhizal Mutualists.</title>
        <authorList>
            <consortium name="DOE Joint Genome Institute"/>
            <consortium name="Mycorrhizal Genomics Consortium"/>
            <person name="Kohler A."/>
            <person name="Kuo A."/>
            <person name="Nagy L.G."/>
            <person name="Floudas D."/>
            <person name="Copeland A."/>
            <person name="Barry K.W."/>
            <person name="Cichocki N."/>
            <person name="Veneault-Fourrey C."/>
            <person name="LaButti K."/>
            <person name="Lindquist E.A."/>
            <person name="Lipzen A."/>
            <person name="Lundell T."/>
            <person name="Morin E."/>
            <person name="Murat C."/>
            <person name="Riley R."/>
            <person name="Ohm R."/>
            <person name="Sun H."/>
            <person name="Tunlid A."/>
            <person name="Henrissat B."/>
            <person name="Grigoriev I.V."/>
            <person name="Hibbett D.S."/>
            <person name="Martin F."/>
        </authorList>
    </citation>
    <scope>NUCLEOTIDE SEQUENCE [LARGE SCALE GENOMIC DNA]</scope>
    <source>
        <strain evidence="1 2">Koide BX008</strain>
    </source>
</reference>
<sequence length="69" mass="7918">MCRQVVSQSHLQHGQAVFRNSAAFFENENEVESMQRDKETASRIDLLKSSDEDAKYRSLGLDNNDNRSL</sequence>
<name>A0A0C2WJ11_AMAMK</name>
<gene>
    <name evidence="1" type="ORF">M378DRAFT_172980</name>
</gene>
<dbReference type="Proteomes" id="UP000054549">
    <property type="component" value="Unassembled WGS sequence"/>
</dbReference>
<accession>A0A0C2WJ11</accession>
<evidence type="ECO:0000313" key="2">
    <source>
        <dbReference type="Proteomes" id="UP000054549"/>
    </source>
</evidence>